<organism evidence="1 2">
    <name type="scientific">Roridomyces roridus</name>
    <dbReference type="NCBI Taxonomy" id="1738132"/>
    <lineage>
        <taxon>Eukaryota</taxon>
        <taxon>Fungi</taxon>
        <taxon>Dikarya</taxon>
        <taxon>Basidiomycota</taxon>
        <taxon>Agaricomycotina</taxon>
        <taxon>Agaricomycetes</taxon>
        <taxon>Agaricomycetidae</taxon>
        <taxon>Agaricales</taxon>
        <taxon>Marasmiineae</taxon>
        <taxon>Mycenaceae</taxon>
        <taxon>Roridomyces</taxon>
    </lineage>
</organism>
<protein>
    <submittedName>
        <fullName evidence="1">Uncharacterized protein</fullName>
    </submittedName>
</protein>
<proteinExistence type="predicted"/>
<name>A0AAD7B833_9AGAR</name>
<dbReference type="Proteomes" id="UP001221142">
    <property type="component" value="Unassembled WGS sequence"/>
</dbReference>
<feature type="non-terminal residue" evidence="1">
    <location>
        <position position="1"/>
    </location>
</feature>
<sequence>LLQCVALGGSLVDTMVAFLCTHSHRNKVSLLSRIVYFLVPNTNEWRSRRMKLFLALTGLSLQHLVSRWSKFVI</sequence>
<accession>A0AAD7B833</accession>
<gene>
    <name evidence="1" type="ORF">FB45DRAFT_939579</name>
</gene>
<evidence type="ECO:0000313" key="1">
    <source>
        <dbReference type="EMBL" id="KAJ7612697.1"/>
    </source>
</evidence>
<feature type="non-terminal residue" evidence="1">
    <location>
        <position position="73"/>
    </location>
</feature>
<reference evidence="1" key="1">
    <citation type="submission" date="2023-03" db="EMBL/GenBank/DDBJ databases">
        <title>Massive genome expansion in bonnet fungi (Mycena s.s.) driven by repeated elements and novel gene families across ecological guilds.</title>
        <authorList>
            <consortium name="Lawrence Berkeley National Laboratory"/>
            <person name="Harder C.B."/>
            <person name="Miyauchi S."/>
            <person name="Viragh M."/>
            <person name="Kuo A."/>
            <person name="Thoen E."/>
            <person name="Andreopoulos B."/>
            <person name="Lu D."/>
            <person name="Skrede I."/>
            <person name="Drula E."/>
            <person name="Henrissat B."/>
            <person name="Morin E."/>
            <person name="Kohler A."/>
            <person name="Barry K."/>
            <person name="LaButti K."/>
            <person name="Morin E."/>
            <person name="Salamov A."/>
            <person name="Lipzen A."/>
            <person name="Mereny Z."/>
            <person name="Hegedus B."/>
            <person name="Baldrian P."/>
            <person name="Stursova M."/>
            <person name="Weitz H."/>
            <person name="Taylor A."/>
            <person name="Grigoriev I.V."/>
            <person name="Nagy L.G."/>
            <person name="Martin F."/>
            <person name="Kauserud H."/>
        </authorList>
    </citation>
    <scope>NUCLEOTIDE SEQUENCE</scope>
    <source>
        <strain evidence="1">9284</strain>
    </source>
</reference>
<dbReference type="AlphaFoldDB" id="A0AAD7B833"/>
<evidence type="ECO:0000313" key="2">
    <source>
        <dbReference type="Proteomes" id="UP001221142"/>
    </source>
</evidence>
<dbReference type="EMBL" id="JARKIF010000030">
    <property type="protein sequence ID" value="KAJ7612697.1"/>
    <property type="molecule type" value="Genomic_DNA"/>
</dbReference>
<keyword evidence="2" id="KW-1185">Reference proteome</keyword>
<comment type="caution">
    <text evidence="1">The sequence shown here is derived from an EMBL/GenBank/DDBJ whole genome shotgun (WGS) entry which is preliminary data.</text>
</comment>